<accession>A0AA38T750</accession>
<evidence type="ECO:0008006" key="3">
    <source>
        <dbReference type="Google" id="ProtNLM"/>
    </source>
</evidence>
<protein>
    <recommendedName>
        <fullName evidence="3">Reverse transcriptase domain-containing protein</fullName>
    </recommendedName>
</protein>
<comment type="caution">
    <text evidence="1">The sequence shown here is derived from an EMBL/GenBank/DDBJ whole genome shotgun (WGS) entry which is preliminary data.</text>
</comment>
<sequence>MARTPTNEEIQLKISQTALQFTSSHQNYGSQMKIPQHDPSELHHDQYILKCIILEIRREKTSIIAKSLSQIDPLGGNKEEGERLENANQESKRKKVDFMRLISIHEVDFKQIKRRSERKKVDFMRLISHSRKKEQIDRTEGMTHVFGLSEKDISICIQPSPNTVIWLTESAVQAIQPVKTLPKPLRVRQGDPLTPFLFILAAENLNVMMREAHLKDIFKGVQLGESGEELSLFQFADDSIVVGEWGVENAKNLIRILKCFEICSGLKINLIKSRLSVVVVKSEEITNLARQLKCRAEENIKYETGCKNHQNLKTL</sequence>
<dbReference type="Proteomes" id="UP001172457">
    <property type="component" value="Chromosome 3"/>
</dbReference>
<keyword evidence="2" id="KW-1185">Reference proteome</keyword>
<evidence type="ECO:0000313" key="2">
    <source>
        <dbReference type="Proteomes" id="UP001172457"/>
    </source>
</evidence>
<dbReference type="PANTHER" id="PTHR33116">
    <property type="entry name" value="REVERSE TRANSCRIPTASE ZINC-BINDING DOMAIN-CONTAINING PROTEIN-RELATED-RELATED"/>
    <property type="match status" value="1"/>
</dbReference>
<proteinExistence type="predicted"/>
<dbReference type="PANTHER" id="PTHR33116:SF79">
    <property type="entry name" value="REVERSE TRANSCRIPTASE DOMAIN, ZINC FINGER, CCHC-TYPE-RELATED"/>
    <property type="match status" value="1"/>
</dbReference>
<gene>
    <name evidence="1" type="ORF">OSB04_009338</name>
</gene>
<dbReference type="AlphaFoldDB" id="A0AA38T750"/>
<evidence type="ECO:0000313" key="1">
    <source>
        <dbReference type="EMBL" id="KAJ9554724.1"/>
    </source>
</evidence>
<reference evidence="1" key="1">
    <citation type="submission" date="2023-03" db="EMBL/GenBank/DDBJ databases">
        <title>Chromosome-scale reference genome and RAD-based genetic map of yellow starthistle (Centaurea solstitialis) reveal putative structural variation and QTLs associated with invader traits.</title>
        <authorList>
            <person name="Reatini B."/>
            <person name="Cang F.A."/>
            <person name="Jiang Q."/>
            <person name="Mckibben M.T.W."/>
            <person name="Barker M.S."/>
            <person name="Rieseberg L.H."/>
            <person name="Dlugosch K.M."/>
        </authorList>
    </citation>
    <scope>NUCLEOTIDE SEQUENCE</scope>
    <source>
        <strain evidence="1">CAN-66</strain>
        <tissue evidence="1">Leaf</tissue>
    </source>
</reference>
<dbReference type="EMBL" id="JARYMX010000003">
    <property type="protein sequence ID" value="KAJ9554724.1"/>
    <property type="molecule type" value="Genomic_DNA"/>
</dbReference>
<organism evidence="1 2">
    <name type="scientific">Centaurea solstitialis</name>
    <name type="common">yellow star-thistle</name>
    <dbReference type="NCBI Taxonomy" id="347529"/>
    <lineage>
        <taxon>Eukaryota</taxon>
        <taxon>Viridiplantae</taxon>
        <taxon>Streptophyta</taxon>
        <taxon>Embryophyta</taxon>
        <taxon>Tracheophyta</taxon>
        <taxon>Spermatophyta</taxon>
        <taxon>Magnoliopsida</taxon>
        <taxon>eudicotyledons</taxon>
        <taxon>Gunneridae</taxon>
        <taxon>Pentapetalae</taxon>
        <taxon>asterids</taxon>
        <taxon>campanulids</taxon>
        <taxon>Asterales</taxon>
        <taxon>Asteraceae</taxon>
        <taxon>Carduoideae</taxon>
        <taxon>Cardueae</taxon>
        <taxon>Centaureinae</taxon>
        <taxon>Centaurea</taxon>
    </lineage>
</organism>
<name>A0AA38T750_9ASTR</name>